<reference evidence="3" key="1">
    <citation type="submission" date="2021-01" db="EMBL/GenBank/DDBJ databases">
        <title>Whole genome shotgun sequence of Virgisporangium aurantiacum NBRC 16421.</title>
        <authorList>
            <person name="Komaki H."/>
            <person name="Tamura T."/>
        </authorList>
    </citation>
    <scope>NUCLEOTIDE SEQUENCE</scope>
    <source>
        <strain evidence="3">NBRC 16421</strain>
    </source>
</reference>
<organism evidence="3 4">
    <name type="scientific">Virgisporangium aurantiacum</name>
    <dbReference type="NCBI Taxonomy" id="175570"/>
    <lineage>
        <taxon>Bacteria</taxon>
        <taxon>Bacillati</taxon>
        <taxon>Actinomycetota</taxon>
        <taxon>Actinomycetes</taxon>
        <taxon>Micromonosporales</taxon>
        <taxon>Micromonosporaceae</taxon>
        <taxon>Virgisporangium</taxon>
    </lineage>
</organism>
<evidence type="ECO:0000259" key="2">
    <source>
        <dbReference type="Pfam" id="PF14028"/>
    </source>
</evidence>
<dbReference type="Proteomes" id="UP000612585">
    <property type="component" value="Unassembled WGS sequence"/>
</dbReference>
<feature type="domain" description="Thiopeptide-type bacteriocin biosynthesis" evidence="2">
    <location>
        <begin position="754"/>
        <end position="1001"/>
    </location>
</feature>
<dbReference type="NCBIfam" id="TIGR03891">
    <property type="entry name" value="thiopep_ocin"/>
    <property type="match status" value="1"/>
</dbReference>
<keyword evidence="4" id="KW-1185">Reference proteome</keyword>
<dbReference type="Pfam" id="PF14028">
    <property type="entry name" value="Lant_dehydr_C"/>
    <property type="match status" value="1"/>
</dbReference>
<dbReference type="EMBL" id="BOPG01000023">
    <property type="protein sequence ID" value="GIJ56085.1"/>
    <property type="molecule type" value="Genomic_DNA"/>
</dbReference>
<evidence type="ECO:0008006" key="5">
    <source>
        <dbReference type="Google" id="ProtNLM"/>
    </source>
</evidence>
<name>A0A8J3Z6E6_9ACTN</name>
<dbReference type="InterPro" id="IPR006827">
    <property type="entry name" value="Lant_deHydtase_N"/>
</dbReference>
<dbReference type="InterPro" id="IPR023809">
    <property type="entry name" value="Thiopep_bacteriocin_synth_dom"/>
</dbReference>
<evidence type="ECO:0000259" key="1">
    <source>
        <dbReference type="Pfam" id="PF04738"/>
    </source>
</evidence>
<comment type="caution">
    <text evidence="3">The sequence shown here is derived from an EMBL/GenBank/DDBJ whole genome shotgun (WGS) entry which is preliminary data.</text>
</comment>
<gene>
    <name evidence="3" type="ORF">Vau01_036010</name>
</gene>
<proteinExistence type="predicted"/>
<sequence length="1014" mass="110929">MSASENEPLYRHGGGALLRAAAVSLNATPDEWPDLNNVASCRTWLKRVWAVWDFADAVGQASPALSSRVEAINAGGTFEPKVVLRAAAATLRYLLRAVGRPTPFGLFAGVAPVSVGPSALVRWGSRHRAVARVDTQWLTDVIDRLEAVPELLERLDVVCNDLAVHRGARWEVPRGPHRANVRYTRAVAEAHAAAGSPVRFTVLTDKLVDAFPGAGATSARRMLTDLIRQGFLISCLRAPLTVVDPLAYLMQRLRAVEAAAIPSVAPLIADLATVYRQLRGHNEPGVAGGRAAIRAQVAQPIRRLSSAGRTPLAVDLRLDCEVEIPRHVIKELEQAASVLLRLTRRATGEPVWHNYHAEFCARYGTGTLVPVTDVVDADAGLGYPAGYPGSVHTRRPLAASERDEVLLALAWQAIADDSHEIVLSETTTQALTEEGFDPRYIPPHVELAARIHASSTTALNDGDYTLTVAPARSAGTLTSRFTVTATGTGLDEVYKAVPLAIDGALPVQMSFPPQFPHAENVCRIPAYLPQVMTLGEHRSTGDGVITLDDLAISADLNRLYLVSLSRRRLVEPQVFHALSLEKQPPPLARFLAHLSRAFSASWHEFDWGPHFHRLPYLPRIRHGRTVLSPARWRLTSNDLPPATAGNQAWHQALDRWRQRWRCPDIVELRAADRTLRMDLAEQAHLTILRTRIDRDGEAAFTEAASSDDFGWIGGHAHEIAIPLVRTGSPAPSPEVRTAPTITNRHGHLPGSGRWLSAKLFTHPERLDELIARYLPTLLASLDGQPTYWFIRYRGPHERDHLRLRLSTSDRGYGACMRNVGDWAQNLRDDSVIADVVLDSYFPETGRYGAGTAMDSAEAVFAADSRAAVTALQQLPTMAIDRLALTAIGMLDIVHGFLGNRAEAVSWLVNRPITATSPDRTTAEQAVRWAVDSVLPGRAELPTALVDAMRDRAAALATYREALAPSTDTNTVLGSLLHLHHNRILGIDPESEATCRRLARQAALAWRVQDSSRAS</sequence>
<evidence type="ECO:0000313" key="3">
    <source>
        <dbReference type="EMBL" id="GIJ56085.1"/>
    </source>
</evidence>
<protein>
    <recommendedName>
        <fullName evidence="5">Thiopeptide-type bacteriocin biosynthesis domain-containing protein</fullName>
    </recommendedName>
</protein>
<evidence type="ECO:0000313" key="4">
    <source>
        <dbReference type="Proteomes" id="UP000612585"/>
    </source>
</evidence>
<feature type="domain" description="Lantibiotic dehydratase N-terminal" evidence="1">
    <location>
        <begin position="54"/>
        <end position="688"/>
    </location>
</feature>
<dbReference type="RefSeq" id="WP_203993811.1">
    <property type="nucleotide sequence ID" value="NZ_BOPG01000023.1"/>
</dbReference>
<dbReference type="AlphaFoldDB" id="A0A8J3Z6E6"/>
<accession>A0A8J3Z6E6</accession>
<dbReference type="Pfam" id="PF04738">
    <property type="entry name" value="Lant_dehydr_N"/>
    <property type="match status" value="1"/>
</dbReference>